<reference evidence="2" key="1">
    <citation type="journal article" date="2023" name="G3 (Bethesda)">
        <title>Whole genome assembly and annotation of the endangered Caribbean coral Acropora cervicornis.</title>
        <authorList>
            <person name="Selwyn J.D."/>
            <person name="Vollmer S.V."/>
        </authorList>
    </citation>
    <scope>NUCLEOTIDE SEQUENCE</scope>
    <source>
        <strain evidence="2">K2</strain>
    </source>
</reference>
<evidence type="ECO:0000313" key="2">
    <source>
        <dbReference type="EMBL" id="KAK2555382.1"/>
    </source>
</evidence>
<reference evidence="2" key="2">
    <citation type="journal article" date="2023" name="Science">
        <title>Genomic signatures of disease resistance in endangered staghorn corals.</title>
        <authorList>
            <person name="Vollmer S.V."/>
            <person name="Selwyn J.D."/>
            <person name="Despard B.A."/>
            <person name="Roesel C.L."/>
        </authorList>
    </citation>
    <scope>NUCLEOTIDE SEQUENCE</scope>
    <source>
        <strain evidence="2">K2</strain>
    </source>
</reference>
<comment type="caution">
    <text evidence="2">The sequence shown here is derived from an EMBL/GenBank/DDBJ whole genome shotgun (WGS) entry which is preliminary data.</text>
</comment>
<feature type="compositionally biased region" description="Polar residues" evidence="1">
    <location>
        <begin position="29"/>
        <end position="40"/>
    </location>
</feature>
<keyword evidence="3" id="KW-1185">Reference proteome</keyword>
<organism evidence="2 3">
    <name type="scientific">Acropora cervicornis</name>
    <name type="common">Staghorn coral</name>
    <dbReference type="NCBI Taxonomy" id="6130"/>
    <lineage>
        <taxon>Eukaryota</taxon>
        <taxon>Metazoa</taxon>
        <taxon>Cnidaria</taxon>
        <taxon>Anthozoa</taxon>
        <taxon>Hexacorallia</taxon>
        <taxon>Scleractinia</taxon>
        <taxon>Astrocoeniina</taxon>
        <taxon>Acroporidae</taxon>
        <taxon>Acropora</taxon>
    </lineage>
</organism>
<name>A0AAD9Q5Y1_ACRCE</name>
<evidence type="ECO:0000256" key="1">
    <source>
        <dbReference type="SAM" id="MobiDB-lite"/>
    </source>
</evidence>
<dbReference type="AlphaFoldDB" id="A0AAD9Q5Y1"/>
<gene>
    <name evidence="2" type="ORF">P5673_023021</name>
</gene>
<evidence type="ECO:0000313" key="3">
    <source>
        <dbReference type="Proteomes" id="UP001249851"/>
    </source>
</evidence>
<dbReference type="Proteomes" id="UP001249851">
    <property type="component" value="Unassembled WGS sequence"/>
</dbReference>
<proteinExistence type="predicted"/>
<sequence>MTQVNQKASVPKGIESVLFRGQWDPPRNDNANNRSSYKSDGSQLTCLHRFLLKLRCSQAGATQEMLRSLTEQAEKIQQTSSTSDPTASGAVFAVGVVKQRVSDFQSSRSQSLQQDLFRNLALELPLRECELAFPLLMLKMFRFEERENPEQGYPGKT</sequence>
<protein>
    <submittedName>
        <fullName evidence="2">Uncharacterized protein</fullName>
    </submittedName>
</protein>
<accession>A0AAD9Q5Y1</accession>
<feature type="region of interest" description="Disordered" evidence="1">
    <location>
        <begin position="16"/>
        <end position="40"/>
    </location>
</feature>
<dbReference type="EMBL" id="JARQWQ010000063">
    <property type="protein sequence ID" value="KAK2555382.1"/>
    <property type="molecule type" value="Genomic_DNA"/>
</dbReference>